<name>A0A151RZN9_CAJCA</name>
<feature type="domain" description="Reverse transcriptase" evidence="1">
    <location>
        <begin position="12"/>
        <end position="105"/>
    </location>
</feature>
<dbReference type="Gene3D" id="1.10.340.70">
    <property type="match status" value="1"/>
</dbReference>
<dbReference type="Gene3D" id="6.10.20.110">
    <property type="match status" value="1"/>
</dbReference>
<dbReference type="Proteomes" id="UP000075243">
    <property type="component" value="Unassembled WGS sequence"/>
</dbReference>
<dbReference type="EMBL" id="KQ483512">
    <property type="protein sequence ID" value="KYP47957.1"/>
    <property type="molecule type" value="Genomic_DNA"/>
</dbReference>
<evidence type="ECO:0000313" key="5">
    <source>
        <dbReference type="Proteomes" id="UP000075243"/>
    </source>
</evidence>
<feature type="domain" description="Integrase zinc-binding" evidence="3">
    <location>
        <begin position="534"/>
        <end position="587"/>
    </location>
</feature>
<dbReference type="InterPro" id="IPR036397">
    <property type="entry name" value="RNaseH_sf"/>
</dbReference>
<dbReference type="SUPFAM" id="SSF53098">
    <property type="entry name" value="Ribonuclease H-like"/>
    <property type="match status" value="1"/>
</dbReference>
<dbReference type="GO" id="GO:0003676">
    <property type="term" value="F:nucleic acid binding"/>
    <property type="evidence" value="ECO:0007669"/>
    <property type="project" value="InterPro"/>
</dbReference>
<dbReference type="PANTHER" id="PTHR48475:SF2">
    <property type="entry name" value="RIBONUCLEASE H"/>
    <property type="match status" value="1"/>
</dbReference>
<proteinExistence type="predicted"/>
<dbReference type="InterPro" id="IPR041577">
    <property type="entry name" value="RT_RNaseH_2"/>
</dbReference>
<dbReference type="Pfam" id="PF17919">
    <property type="entry name" value="RT_RNaseH_2"/>
    <property type="match status" value="1"/>
</dbReference>
<keyword evidence="5" id="KW-1185">Reference proteome</keyword>
<feature type="domain" description="Reverse transcriptase/retrotransposon-derived protein RNase H-like" evidence="2">
    <location>
        <begin position="301"/>
        <end position="394"/>
    </location>
</feature>
<evidence type="ECO:0000259" key="3">
    <source>
        <dbReference type="Pfam" id="PF17921"/>
    </source>
</evidence>
<evidence type="ECO:0000259" key="1">
    <source>
        <dbReference type="Pfam" id="PF00078"/>
    </source>
</evidence>
<dbReference type="AlphaFoldDB" id="A0A151RZN9"/>
<dbReference type="SUPFAM" id="SSF56672">
    <property type="entry name" value="DNA/RNA polymerases"/>
    <property type="match status" value="1"/>
</dbReference>
<dbReference type="InterPro" id="IPR012337">
    <property type="entry name" value="RNaseH-like_sf"/>
</dbReference>
<reference evidence="4" key="1">
    <citation type="journal article" date="2012" name="Nat. Biotechnol.">
        <title>Draft genome sequence of pigeonpea (Cajanus cajan), an orphan legume crop of resource-poor farmers.</title>
        <authorList>
            <person name="Varshney R.K."/>
            <person name="Chen W."/>
            <person name="Li Y."/>
            <person name="Bharti A.K."/>
            <person name="Saxena R.K."/>
            <person name="Schlueter J.A."/>
            <person name="Donoghue M.T."/>
            <person name="Azam S."/>
            <person name="Fan G."/>
            <person name="Whaley A.M."/>
            <person name="Farmer A.D."/>
            <person name="Sheridan J."/>
            <person name="Iwata A."/>
            <person name="Tuteja R."/>
            <person name="Penmetsa R.V."/>
            <person name="Wu W."/>
            <person name="Upadhyaya H.D."/>
            <person name="Yang S.P."/>
            <person name="Shah T."/>
            <person name="Saxena K.B."/>
            <person name="Michael T."/>
            <person name="McCombie W.R."/>
            <person name="Yang B."/>
            <person name="Zhang G."/>
            <person name="Yang H."/>
            <person name="Wang J."/>
            <person name="Spillane C."/>
            <person name="Cook D.R."/>
            <person name="May G.D."/>
            <person name="Xu X."/>
            <person name="Jackson S.A."/>
        </authorList>
    </citation>
    <scope>NUCLEOTIDE SEQUENCE [LARGE SCALE GENOMIC DNA]</scope>
</reference>
<feature type="non-terminal residue" evidence="4">
    <location>
        <position position="1"/>
    </location>
</feature>
<dbReference type="Pfam" id="PF17921">
    <property type="entry name" value="Integrase_H2C2"/>
    <property type="match status" value="1"/>
</dbReference>
<sequence length="810" mass="93898">LLHSVMVANEVLDEVKRKKGICMFFKVEFEKAYDFVSWEFLLYIFKRLCFCKKWRDSILKCLATSSVSVLTNGSPTIEFKIQKGLRQGDPLAPFLYVVMVEGLSDDTVFLGEASLNNVIMTKSILRCFELASGLKVNFYKRKFGAVTPLLPKCTYIVLILLNCKIKTFPFNYLGISVRDNTRNEEMWRPILSKFKKNMSKWKSKTISMAKMGERDKIRFWLDNWLAKESLAMSHPRPLLNFEQQQQLLRSMGKWVGDVWVWEFQRRRSWFVWEVEQWDELLTMLHNIKLEKLRAGLMELQRCSSAFQDLKTTLATPPLLTKPDPQLDMIVYISVSDKAISSVLVQEKIEQMPVYFVSRVLQDAETRYQHLEKTVLALVHTARRLRHYFQSHRVLVRTDSPITKVLRKLELAGRMVAWSIELSQFNIRFEPRGPIKAQSMADFVNEFSPQAHLRSMIQQELPSPSVNEVECLQVEPRNHCWMDAITHHLQTGELPEDPLEAKKLRVKAARYTLIAGELYKRGLSTPLLKCLTPEQAHYVLREVHEGVCGTHSGSRTLAAKIIRAGYYWPTLATDCTKFIWQCQPCQQFGPLKHQPPEELHSISTPWPFSIWGMDILGPFPSAKGQVKFLIVAVDHFTKWIEAEAAATITANNVQKFFWKNVVTRFGIPSTRETPFRLTYGTDAMIPVEVGEPSLRRQQFEDDTNREALNIELDLVDETRESALINMEACRTRAARKIRTKVKPRQFHARDLVWRVTGEARKDKSQGKLAPNWDGPYRIRHDLQNGAYKLEELNGKIIPRTWNATHLKHYFS</sequence>
<dbReference type="InterPro" id="IPR041588">
    <property type="entry name" value="Integrase_H2C2"/>
</dbReference>
<evidence type="ECO:0000259" key="2">
    <source>
        <dbReference type="Pfam" id="PF17919"/>
    </source>
</evidence>
<dbReference type="InterPro" id="IPR000477">
    <property type="entry name" value="RT_dom"/>
</dbReference>
<accession>A0A151RZN9</accession>
<evidence type="ECO:0000313" key="4">
    <source>
        <dbReference type="EMBL" id="KYP47957.1"/>
    </source>
</evidence>
<dbReference type="Pfam" id="PF00078">
    <property type="entry name" value="RVT_1"/>
    <property type="match status" value="1"/>
</dbReference>
<dbReference type="PANTHER" id="PTHR48475">
    <property type="entry name" value="RIBONUCLEASE H"/>
    <property type="match status" value="1"/>
</dbReference>
<gene>
    <name evidence="4" type="ORF">KK1_030372</name>
</gene>
<dbReference type="InterPro" id="IPR043502">
    <property type="entry name" value="DNA/RNA_pol_sf"/>
</dbReference>
<dbReference type="Gene3D" id="3.30.420.10">
    <property type="entry name" value="Ribonuclease H-like superfamily/Ribonuclease H"/>
    <property type="match status" value="1"/>
</dbReference>
<organism evidence="4 5">
    <name type="scientific">Cajanus cajan</name>
    <name type="common">Pigeon pea</name>
    <name type="synonym">Cajanus indicus</name>
    <dbReference type="NCBI Taxonomy" id="3821"/>
    <lineage>
        <taxon>Eukaryota</taxon>
        <taxon>Viridiplantae</taxon>
        <taxon>Streptophyta</taxon>
        <taxon>Embryophyta</taxon>
        <taxon>Tracheophyta</taxon>
        <taxon>Spermatophyta</taxon>
        <taxon>Magnoliopsida</taxon>
        <taxon>eudicotyledons</taxon>
        <taxon>Gunneridae</taxon>
        <taxon>Pentapetalae</taxon>
        <taxon>rosids</taxon>
        <taxon>fabids</taxon>
        <taxon>Fabales</taxon>
        <taxon>Fabaceae</taxon>
        <taxon>Papilionoideae</taxon>
        <taxon>50 kb inversion clade</taxon>
        <taxon>NPAAA clade</taxon>
        <taxon>indigoferoid/millettioid clade</taxon>
        <taxon>Phaseoleae</taxon>
        <taxon>Cajanus</taxon>
    </lineage>
</organism>
<protein>
    <submittedName>
        <fullName evidence="4">Gypsy retrotransposon integrase-like protein 1</fullName>
    </submittedName>
</protein>